<name>A0A1V0BAD6_9GAMM</name>
<dbReference type="STRING" id="1931241.BVH74_18545"/>
<evidence type="ECO:0000313" key="1">
    <source>
        <dbReference type="EMBL" id="AQZ96895.1"/>
    </source>
</evidence>
<dbReference type="KEGG" id="ppha:BVH74_18545"/>
<dbReference type="AlphaFoldDB" id="A0A1V0BAD6"/>
<keyword evidence="2" id="KW-1185">Reference proteome</keyword>
<protein>
    <recommendedName>
        <fullName evidence="3">Phage tail protein</fullName>
    </recommendedName>
</protein>
<gene>
    <name evidence="1" type="ORF">BVH74_18545</name>
</gene>
<organism evidence="1 2">
    <name type="scientific">Halopseudomonas phragmitis</name>
    <dbReference type="NCBI Taxonomy" id="1931241"/>
    <lineage>
        <taxon>Bacteria</taxon>
        <taxon>Pseudomonadati</taxon>
        <taxon>Pseudomonadota</taxon>
        <taxon>Gammaproteobacteria</taxon>
        <taxon>Pseudomonadales</taxon>
        <taxon>Pseudomonadaceae</taxon>
        <taxon>Halopseudomonas</taxon>
    </lineage>
</organism>
<evidence type="ECO:0008006" key="3">
    <source>
        <dbReference type="Google" id="ProtNLM"/>
    </source>
</evidence>
<accession>A0A1V0BAD6</accession>
<dbReference type="EMBL" id="CP020100">
    <property type="protein sequence ID" value="AQZ96895.1"/>
    <property type="molecule type" value="Genomic_DNA"/>
</dbReference>
<dbReference type="Proteomes" id="UP000243488">
    <property type="component" value="Chromosome"/>
</dbReference>
<sequence>MILDDIDLSADPALGGDQMEWVDEWDWNPVEQTQERSLTGAMVIQEGGKLYGRPITLQSNGGAWFTLDTVRALEAKRGALGAVMLLTLPRGDQHFVTWNRVGGAPVQARPIFRCVDPADTEYELTLRLITVAPPPEPED</sequence>
<reference evidence="1 2" key="1">
    <citation type="submission" date="2017-03" db="EMBL/GenBank/DDBJ databases">
        <title>Complete genome sequence of the novel DNRA strain Pseudomonas sp. S-6-2 isolated from Chinese polluted river sediment. Journal of Biotechnology.</title>
        <authorList>
            <person name="Li J."/>
            <person name="Xiang F."/>
            <person name="Wang L."/>
            <person name="Xi L."/>
            <person name="Liu J."/>
        </authorList>
    </citation>
    <scope>NUCLEOTIDE SEQUENCE [LARGE SCALE GENOMIC DNA]</scope>
    <source>
        <strain evidence="1 2">S-6-2</strain>
    </source>
</reference>
<evidence type="ECO:0000313" key="2">
    <source>
        <dbReference type="Proteomes" id="UP000243488"/>
    </source>
</evidence>
<proteinExistence type="predicted"/>